<dbReference type="Proteomes" id="UP000324269">
    <property type="component" value="Unassembled WGS sequence"/>
</dbReference>
<reference evidence="3 4" key="1">
    <citation type="submission" date="2019-08" db="EMBL/GenBank/DDBJ databases">
        <title>Bacillus genomes from the desert of Cuatro Cienegas, Coahuila.</title>
        <authorList>
            <person name="Olmedo-Alvarez G."/>
        </authorList>
    </citation>
    <scope>NUCLEOTIDE SEQUENCE [LARGE SCALE GENOMIC DNA]</scope>
    <source>
        <strain evidence="3 4">CH87b_3T</strain>
    </source>
</reference>
<accession>A0A5D4UBP4</accession>
<keyword evidence="2" id="KW-0732">Signal</keyword>
<evidence type="ECO:0008006" key="5">
    <source>
        <dbReference type="Google" id="ProtNLM"/>
    </source>
</evidence>
<gene>
    <name evidence="3" type="ORF">FZC85_14120</name>
</gene>
<feature type="region of interest" description="Disordered" evidence="1">
    <location>
        <begin position="22"/>
        <end position="50"/>
    </location>
</feature>
<dbReference type="EMBL" id="VTEZ01000004">
    <property type="protein sequence ID" value="TYS84508.1"/>
    <property type="molecule type" value="Genomic_DNA"/>
</dbReference>
<organism evidence="3 4">
    <name type="scientific">Rossellomorea aquimaris</name>
    <dbReference type="NCBI Taxonomy" id="189382"/>
    <lineage>
        <taxon>Bacteria</taxon>
        <taxon>Bacillati</taxon>
        <taxon>Bacillota</taxon>
        <taxon>Bacilli</taxon>
        <taxon>Bacillales</taxon>
        <taxon>Bacillaceae</taxon>
        <taxon>Rossellomorea</taxon>
    </lineage>
</organism>
<dbReference type="RefSeq" id="WP_148968943.1">
    <property type="nucleotide sequence ID" value="NZ_JBNIKW010000003.1"/>
</dbReference>
<dbReference type="PROSITE" id="PS51257">
    <property type="entry name" value="PROKAR_LIPOPROTEIN"/>
    <property type="match status" value="1"/>
</dbReference>
<feature type="compositionally biased region" description="Basic and acidic residues" evidence="1">
    <location>
        <begin position="33"/>
        <end position="50"/>
    </location>
</feature>
<comment type="caution">
    <text evidence="3">The sequence shown here is derived from an EMBL/GenBank/DDBJ whole genome shotgun (WGS) entry which is preliminary data.</text>
</comment>
<protein>
    <recommendedName>
        <fullName evidence="5">Lipoprotein</fullName>
    </recommendedName>
</protein>
<evidence type="ECO:0000256" key="2">
    <source>
        <dbReference type="SAM" id="SignalP"/>
    </source>
</evidence>
<feature type="chain" id="PRO_5039100948" description="Lipoprotein" evidence="2">
    <location>
        <begin position="20"/>
        <end position="176"/>
    </location>
</feature>
<dbReference type="AlphaFoldDB" id="A0A5D4UBP4"/>
<name>A0A5D4UBP4_9BACI</name>
<evidence type="ECO:0000313" key="4">
    <source>
        <dbReference type="Proteomes" id="UP000324269"/>
    </source>
</evidence>
<evidence type="ECO:0000313" key="3">
    <source>
        <dbReference type="EMBL" id="TYS84508.1"/>
    </source>
</evidence>
<evidence type="ECO:0000256" key="1">
    <source>
        <dbReference type="SAM" id="MobiDB-lite"/>
    </source>
</evidence>
<feature type="signal peptide" evidence="2">
    <location>
        <begin position="1"/>
        <end position="19"/>
    </location>
</feature>
<sequence length="176" mass="19455">MKKLMAVGLVLLLMTGCMNVETSEEESEAAPPKVEEKAEKTEPKAPKDNTADYDKAVANMLSGLSTTMSDFSQTLNEGSSDPLLMVSAEYQQDLQYICDKLYTDIQEFKSLDIPADRKELHDRLLDALSHFEIVATDTPGAVENLDANRLTELTGDMTVGNEKLVDLTNDLSEMMQ</sequence>
<proteinExistence type="predicted"/>